<evidence type="ECO:0000313" key="2">
    <source>
        <dbReference type="Proteomes" id="UP000287651"/>
    </source>
</evidence>
<reference evidence="1 2" key="1">
    <citation type="journal article" date="2014" name="Agronomy (Basel)">
        <title>A Draft Genome Sequence for Ensete ventricosum, the Drought-Tolerant Tree Against Hunger.</title>
        <authorList>
            <person name="Harrison J."/>
            <person name="Moore K.A."/>
            <person name="Paszkiewicz K."/>
            <person name="Jones T."/>
            <person name="Grant M."/>
            <person name="Ambacheew D."/>
            <person name="Muzemil S."/>
            <person name="Studholme D.J."/>
        </authorList>
    </citation>
    <scope>NUCLEOTIDE SEQUENCE [LARGE SCALE GENOMIC DNA]</scope>
</reference>
<evidence type="ECO:0000313" key="1">
    <source>
        <dbReference type="EMBL" id="RRT51179.1"/>
    </source>
</evidence>
<dbReference type="AlphaFoldDB" id="A0A426YHE4"/>
<protein>
    <submittedName>
        <fullName evidence="1">Uncharacterized protein</fullName>
    </submittedName>
</protein>
<comment type="caution">
    <text evidence="1">The sequence shown here is derived from an EMBL/GenBank/DDBJ whole genome shotgun (WGS) entry which is preliminary data.</text>
</comment>
<accession>A0A426YHE4</accession>
<gene>
    <name evidence="1" type="ORF">B296_00030206</name>
</gene>
<proteinExistence type="predicted"/>
<dbReference type="Proteomes" id="UP000287651">
    <property type="component" value="Unassembled WGS sequence"/>
</dbReference>
<name>A0A426YHE4_ENSVE</name>
<organism evidence="1 2">
    <name type="scientific">Ensete ventricosum</name>
    <name type="common">Abyssinian banana</name>
    <name type="synonym">Musa ensete</name>
    <dbReference type="NCBI Taxonomy" id="4639"/>
    <lineage>
        <taxon>Eukaryota</taxon>
        <taxon>Viridiplantae</taxon>
        <taxon>Streptophyta</taxon>
        <taxon>Embryophyta</taxon>
        <taxon>Tracheophyta</taxon>
        <taxon>Spermatophyta</taxon>
        <taxon>Magnoliopsida</taxon>
        <taxon>Liliopsida</taxon>
        <taxon>Zingiberales</taxon>
        <taxon>Musaceae</taxon>
        <taxon>Ensete</taxon>
    </lineage>
</organism>
<sequence length="123" mass="13596">MVTLLEVGESAGAECKAVLQEITTLVDRKLEEEGQQVKNLFGAAKINNNVDFLYLLADAAAAAFQYGFPDDLCSPLVDAKTNGKDLLFWFRCYGTVHNSGATSETTYHRPHWLVAFTMFSQSL</sequence>
<dbReference type="EMBL" id="AMZH03012361">
    <property type="protein sequence ID" value="RRT51179.1"/>
    <property type="molecule type" value="Genomic_DNA"/>
</dbReference>